<name>A0AAN9V3K2_9ORTH</name>
<dbReference type="PANTHER" id="PTHR15960:SF5">
    <property type="entry name" value="LD44032P"/>
    <property type="match status" value="1"/>
</dbReference>
<feature type="region of interest" description="Disordered" evidence="1">
    <location>
        <begin position="459"/>
        <end position="518"/>
    </location>
</feature>
<feature type="compositionally biased region" description="Polar residues" evidence="1">
    <location>
        <begin position="425"/>
        <end position="435"/>
    </location>
</feature>
<dbReference type="PANTHER" id="PTHR15960">
    <property type="entry name" value="LD44032P"/>
    <property type="match status" value="1"/>
</dbReference>
<feature type="compositionally biased region" description="Polar residues" evidence="1">
    <location>
        <begin position="407"/>
        <end position="417"/>
    </location>
</feature>
<sequence>MSHGRESANFSYMDGVPVKIGEKYKPPRKVTLPLGFQHRLSYETASEEYDFRLERSVLEKMGEWRSLRKAEADNRKERIKAHEDAWQKKLCEDVQKFSIRSTTGKFENVPPENSGASSISHSDPRVSSTIPSCLTYPESGPSHSISYTSASLTPTPNETFSNIEVPSGPTNVQSIQTTPPHHNVQYPHRASILTPVPFSQNSNSINSTKSSSQFNFSDFEADTSSPFDNMELKTINEMEELAHVLQPISNSPDSKENSKKADVDISNSFPSTTSSYSANQNTAHYNTIAAKPTKDNMMLTHINGLTGYSSYSTTPRTKGREVRGENYVNAEHNVYDSSTKVPMELTNMFGYYPHQTWNSSVNVGRPSVYHTMGNRETEANVASNITSAGDSLSDERVGFNEAEPGTGLNSTVSFPSTEHQHSSQDDQPPSGRTLSKSVPDIVQELEKELAVKRVAEKNAVSNRMSHTPPPRPNSFGSTGLEDWKPWPDLDSPEPTHSKQKRSPAKQAQKDSDMPNPLHELPVKSQQLVKHISEMGFALPRVARACQLFGEDDKKVLIQEVWYKQKVGNFFLFYLKSGEFCGHGHKFLSL</sequence>
<reference evidence="3 4" key="1">
    <citation type="submission" date="2024-03" db="EMBL/GenBank/DDBJ databases">
        <title>The genome assembly and annotation of the cricket Gryllus longicercus Weissman &amp; Gray.</title>
        <authorList>
            <person name="Szrajer S."/>
            <person name="Gray D."/>
            <person name="Ylla G."/>
        </authorList>
    </citation>
    <scope>NUCLEOTIDE SEQUENCE [LARGE SCALE GENOMIC DNA]</scope>
    <source>
        <strain evidence="3">DAG 2021-001</strain>
        <tissue evidence="3">Whole body minus gut</tissue>
    </source>
</reference>
<dbReference type="EMBL" id="JAZDUA010000708">
    <property type="protein sequence ID" value="KAK7789780.1"/>
    <property type="molecule type" value="Genomic_DNA"/>
</dbReference>
<dbReference type="InterPro" id="IPR038870">
    <property type="entry name" value="UBAP1"/>
</dbReference>
<evidence type="ECO:0000256" key="1">
    <source>
        <dbReference type="SAM" id="MobiDB-lite"/>
    </source>
</evidence>
<dbReference type="AlphaFoldDB" id="A0AAN9V3K2"/>
<dbReference type="InterPro" id="IPR023340">
    <property type="entry name" value="UMA"/>
</dbReference>
<organism evidence="3 4">
    <name type="scientific">Gryllus longicercus</name>
    <dbReference type="NCBI Taxonomy" id="2509291"/>
    <lineage>
        <taxon>Eukaryota</taxon>
        <taxon>Metazoa</taxon>
        <taxon>Ecdysozoa</taxon>
        <taxon>Arthropoda</taxon>
        <taxon>Hexapoda</taxon>
        <taxon>Insecta</taxon>
        <taxon>Pterygota</taxon>
        <taxon>Neoptera</taxon>
        <taxon>Polyneoptera</taxon>
        <taxon>Orthoptera</taxon>
        <taxon>Ensifera</taxon>
        <taxon>Gryllidea</taxon>
        <taxon>Grylloidea</taxon>
        <taxon>Gryllidae</taxon>
        <taxon>Gryllinae</taxon>
        <taxon>Gryllus</taxon>
    </lineage>
</organism>
<dbReference type="GO" id="GO:0043162">
    <property type="term" value="P:ubiquitin-dependent protein catabolic process via the multivesicular body sorting pathway"/>
    <property type="evidence" value="ECO:0007669"/>
    <property type="project" value="InterPro"/>
</dbReference>
<dbReference type="Proteomes" id="UP001378592">
    <property type="component" value="Unassembled WGS sequence"/>
</dbReference>
<gene>
    <name evidence="3" type="ORF">R5R35_012333</name>
</gene>
<evidence type="ECO:0000313" key="3">
    <source>
        <dbReference type="EMBL" id="KAK7789780.1"/>
    </source>
</evidence>
<dbReference type="GO" id="GO:0000813">
    <property type="term" value="C:ESCRT I complex"/>
    <property type="evidence" value="ECO:0007669"/>
    <property type="project" value="InterPro"/>
</dbReference>
<feature type="region of interest" description="Disordered" evidence="1">
    <location>
        <begin position="388"/>
        <end position="435"/>
    </location>
</feature>
<evidence type="ECO:0000313" key="4">
    <source>
        <dbReference type="Proteomes" id="UP001378592"/>
    </source>
</evidence>
<feature type="compositionally biased region" description="Polar residues" evidence="1">
    <location>
        <begin position="114"/>
        <end position="126"/>
    </location>
</feature>
<proteinExistence type="predicted"/>
<comment type="caution">
    <text evidence="3">The sequence shown here is derived from an EMBL/GenBank/DDBJ whole genome shotgun (WGS) entry which is preliminary data.</text>
</comment>
<feature type="domain" description="UMA" evidence="2">
    <location>
        <begin position="13"/>
        <end position="58"/>
    </location>
</feature>
<dbReference type="GO" id="GO:0043130">
    <property type="term" value="F:ubiquitin binding"/>
    <property type="evidence" value="ECO:0007669"/>
    <property type="project" value="InterPro"/>
</dbReference>
<evidence type="ECO:0000259" key="2">
    <source>
        <dbReference type="PROSITE" id="PS51497"/>
    </source>
</evidence>
<keyword evidence="4" id="KW-1185">Reference proteome</keyword>
<accession>A0AAN9V3K2</accession>
<feature type="region of interest" description="Disordered" evidence="1">
    <location>
        <begin position="104"/>
        <end position="126"/>
    </location>
</feature>
<protein>
    <recommendedName>
        <fullName evidence="2">UMA domain-containing protein</fullName>
    </recommendedName>
</protein>
<dbReference type="PROSITE" id="PS51497">
    <property type="entry name" value="UMA"/>
    <property type="match status" value="1"/>
</dbReference>